<dbReference type="AlphaFoldDB" id="A7SBG1"/>
<reference evidence="2 3" key="1">
    <citation type="journal article" date="2007" name="Science">
        <title>Sea anemone genome reveals ancestral eumetazoan gene repertoire and genomic organization.</title>
        <authorList>
            <person name="Putnam N.H."/>
            <person name="Srivastava M."/>
            <person name="Hellsten U."/>
            <person name="Dirks B."/>
            <person name="Chapman J."/>
            <person name="Salamov A."/>
            <person name="Terry A."/>
            <person name="Shapiro H."/>
            <person name="Lindquist E."/>
            <person name="Kapitonov V.V."/>
            <person name="Jurka J."/>
            <person name="Genikhovich G."/>
            <person name="Grigoriev I.V."/>
            <person name="Lucas S.M."/>
            <person name="Steele R.E."/>
            <person name="Finnerty J.R."/>
            <person name="Technau U."/>
            <person name="Martindale M.Q."/>
            <person name="Rokhsar D.S."/>
        </authorList>
    </citation>
    <scope>NUCLEOTIDE SEQUENCE [LARGE SCALE GENOMIC DNA]</scope>
    <source>
        <strain evidence="3">CH2 X CH6</strain>
    </source>
</reference>
<gene>
    <name evidence="2" type="ORF">NEMVEDRAFT_v1g244127</name>
</gene>
<protein>
    <submittedName>
        <fullName evidence="2">Uncharacterized protein</fullName>
    </submittedName>
</protein>
<dbReference type="OMA" id="TCHIIST"/>
<evidence type="ECO:0000256" key="1">
    <source>
        <dbReference type="SAM" id="SignalP"/>
    </source>
</evidence>
<keyword evidence="3" id="KW-1185">Reference proteome</keyword>
<sequence>MKAIMLTALVLLLGLLVARASSSARIVQPNKCTSYVMYDCLEKELPRLEGLVCVNDTEEFLTRKLKDVGGYNPRYVAANLYEALTFEDPSSYYFQKTTLPARKRLPGLIKSRCGKSYYLPGHPCYQVKFTSTPQPYIENNHTKPIGEHSKLPKPTPAAKALRHAKKTMEWPLEETDHPELTVPWAGRRRREARVRRMAGERVQGCYGKGTRVLGNNRYHTCSTCHIISTLPSNQFPRYLNEAVCRHSLAAHASGGQKDETPFCFANAGYCAQKIIKSAGLILEGYKEDPVLSKRMGKSVLVQKWKETTLSIRSCCDCEIYDSTKQLLGIFGKK</sequence>
<name>A7SBG1_NEMVE</name>
<dbReference type="EMBL" id="DS469616">
    <property type="protein sequence ID" value="EDO38914.1"/>
    <property type="molecule type" value="Genomic_DNA"/>
</dbReference>
<dbReference type="HOGENOM" id="CLU_834968_0_0_1"/>
<dbReference type="InParanoid" id="A7SBG1"/>
<proteinExistence type="predicted"/>
<keyword evidence="1" id="KW-0732">Signal</keyword>
<dbReference type="PANTHER" id="PTHR33995:SF7">
    <property type="entry name" value="BURSICON SUBUNIT ALPHA-RELATED"/>
    <property type="match status" value="1"/>
</dbReference>
<feature type="signal peptide" evidence="1">
    <location>
        <begin position="1"/>
        <end position="20"/>
    </location>
</feature>
<dbReference type="InterPro" id="IPR029034">
    <property type="entry name" value="Cystine-knot_cytokine"/>
</dbReference>
<dbReference type="KEGG" id="nve:5510534"/>
<evidence type="ECO:0000313" key="2">
    <source>
        <dbReference type="EMBL" id="EDO38914.1"/>
    </source>
</evidence>
<evidence type="ECO:0000313" key="3">
    <source>
        <dbReference type="Proteomes" id="UP000001593"/>
    </source>
</evidence>
<organism evidence="2 3">
    <name type="scientific">Nematostella vectensis</name>
    <name type="common">Starlet sea anemone</name>
    <dbReference type="NCBI Taxonomy" id="45351"/>
    <lineage>
        <taxon>Eukaryota</taxon>
        <taxon>Metazoa</taxon>
        <taxon>Cnidaria</taxon>
        <taxon>Anthozoa</taxon>
        <taxon>Hexacorallia</taxon>
        <taxon>Actiniaria</taxon>
        <taxon>Edwardsiidae</taxon>
        <taxon>Nematostella</taxon>
    </lineage>
</organism>
<dbReference type="Proteomes" id="UP000001593">
    <property type="component" value="Unassembled WGS sequence"/>
</dbReference>
<feature type="chain" id="PRO_5002714242" evidence="1">
    <location>
        <begin position="21"/>
        <end position="333"/>
    </location>
</feature>
<dbReference type="OrthoDB" id="5964255at2759"/>
<dbReference type="SUPFAM" id="SSF57501">
    <property type="entry name" value="Cystine-knot cytokines"/>
    <property type="match status" value="1"/>
</dbReference>
<dbReference type="PANTHER" id="PTHR33995">
    <property type="entry name" value="PROTEIN CBG18546"/>
    <property type="match status" value="1"/>
</dbReference>
<accession>A7SBG1</accession>